<dbReference type="InterPro" id="IPR017050">
    <property type="entry name" value="Metallopeptidase_nem"/>
</dbReference>
<dbReference type="SMART" id="SM00235">
    <property type="entry name" value="ZnMc"/>
    <property type="match status" value="1"/>
</dbReference>
<dbReference type="GO" id="GO:0005576">
    <property type="term" value="C:extracellular region"/>
    <property type="evidence" value="ECO:0007669"/>
    <property type="project" value="UniProtKB-SubCell"/>
</dbReference>
<keyword evidence="6 7" id="KW-0862">Zinc</keyword>
<evidence type="ECO:0000313" key="9">
    <source>
        <dbReference type="EMBL" id="RCN45387.1"/>
    </source>
</evidence>
<keyword evidence="3" id="KW-0732">Signal</keyword>
<sequence>MRRVFYKAAQLWMNNTCINFFEDDKAEHRIHIGKGEGCWSMIGRNGGVQELSLGEGCDTVGTAAHELGHALGFFHPMSRHDRDKFLTINLATVRQDFIDQFNKESPLRNENYGMTYDFGSIMHYGATSASPLQKTTMVAYDTKYQRTMGSHLISFLDLSMMNEHYNCKAMCPKSTSAKCKNGGFPHPRNCKTCICPSGFGGDLCDQRVCFCDDSNEPI</sequence>
<evidence type="ECO:0000256" key="1">
    <source>
        <dbReference type="ARBA" id="ARBA00004613"/>
    </source>
</evidence>
<feature type="non-terminal residue" evidence="9">
    <location>
        <position position="218"/>
    </location>
</feature>
<protein>
    <recommendedName>
        <fullName evidence="7">Metalloendopeptidase</fullName>
        <ecNumber evidence="7">3.4.24.-</ecNumber>
    </recommendedName>
</protein>
<comment type="cofactor">
    <cofactor evidence="6 7">
        <name>Zn(2+)</name>
        <dbReference type="ChEBI" id="CHEBI:29105"/>
    </cofactor>
    <text evidence="6 7">Binds 1 zinc ion per subunit.</text>
</comment>
<evidence type="ECO:0000256" key="6">
    <source>
        <dbReference type="PROSITE-ProRule" id="PRU01211"/>
    </source>
</evidence>
<dbReference type="GO" id="GO:0006508">
    <property type="term" value="P:proteolysis"/>
    <property type="evidence" value="ECO:0007669"/>
    <property type="project" value="UniProtKB-KW"/>
</dbReference>
<evidence type="ECO:0000256" key="7">
    <source>
        <dbReference type="RuleBase" id="RU361183"/>
    </source>
</evidence>
<dbReference type="SUPFAM" id="SSF55486">
    <property type="entry name" value="Metalloproteases ('zincins'), catalytic domain"/>
    <property type="match status" value="1"/>
</dbReference>
<keyword evidence="10" id="KW-1185">Reference proteome</keyword>
<evidence type="ECO:0000313" key="10">
    <source>
        <dbReference type="Proteomes" id="UP000252519"/>
    </source>
</evidence>
<dbReference type="InterPro" id="IPR034035">
    <property type="entry name" value="Astacin-like_dom"/>
</dbReference>
<dbReference type="GO" id="GO:0004222">
    <property type="term" value="F:metalloendopeptidase activity"/>
    <property type="evidence" value="ECO:0007669"/>
    <property type="project" value="UniProtKB-UniRule"/>
</dbReference>
<dbReference type="InterPro" id="IPR006026">
    <property type="entry name" value="Peptidase_Metallo"/>
</dbReference>
<dbReference type="GO" id="GO:0008270">
    <property type="term" value="F:zinc ion binding"/>
    <property type="evidence" value="ECO:0007669"/>
    <property type="project" value="UniProtKB-UniRule"/>
</dbReference>
<proteinExistence type="predicted"/>
<feature type="binding site" evidence="6">
    <location>
        <position position="65"/>
    </location>
    <ligand>
        <name>Zn(2+)</name>
        <dbReference type="ChEBI" id="CHEBI:29105"/>
        <note>catalytic</note>
    </ligand>
</feature>
<feature type="binding site" evidence="6">
    <location>
        <position position="75"/>
    </location>
    <ligand>
        <name>Zn(2+)</name>
        <dbReference type="ChEBI" id="CHEBI:29105"/>
        <note>catalytic</note>
    </ligand>
</feature>
<comment type="caution">
    <text evidence="6">Lacks conserved residue(s) required for the propagation of feature annotation.</text>
</comment>
<dbReference type="EC" id="3.4.24.-" evidence="7"/>
<dbReference type="AlphaFoldDB" id="A0A368GR22"/>
<dbReference type="PROSITE" id="PS51864">
    <property type="entry name" value="ASTACIN"/>
    <property type="match status" value="1"/>
</dbReference>
<dbReference type="PANTHER" id="PTHR10127:SF793">
    <property type="entry name" value="ZINC METALLOPROTEINASE NAS-31"/>
    <property type="match status" value="1"/>
</dbReference>
<dbReference type="Gene3D" id="3.40.390.10">
    <property type="entry name" value="Collagenase (Catalytic Domain)"/>
    <property type="match status" value="1"/>
</dbReference>
<accession>A0A368GR22</accession>
<reference evidence="9 10" key="1">
    <citation type="submission" date="2014-10" db="EMBL/GenBank/DDBJ databases">
        <title>Draft genome of the hookworm Ancylostoma caninum.</title>
        <authorList>
            <person name="Mitreva M."/>
        </authorList>
    </citation>
    <scope>NUCLEOTIDE SEQUENCE [LARGE SCALE GENOMIC DNA]</scope>
    <source>
        <strain evidence="9 10">Baltimore</strain>
    </source>
</reference>
<keyword evidence="6 7" id="KW-0378">Hydrolase</keyword>
<dbReference type="InterPro" id="IPR024079">
    <property type="entry name" value="MetalloPept_cat_dom_sf"/>
</dbReference>
<dbReference type="CDD" id="cd04280">
    <property type="entry name" value="ZnMc_astacin_like"/>
    <property type="match status" value="1"/>
</dbReference>
<evidence type="ECO:0000256" key="3">
    <source>
        <dbReference type="ARBA" id="ARBA00022729"/>
    </source>
</evidence>
<gene>
    <name evidence="9" type="ORF">ANCCAN_08608</name>
</gene>
<evidence type="ECO:0000259" key="8">
    <source>
        <dbReference type="PROSITE" id="PS51864"/>
    </source>
</evidence>
<comment type="caution">
    <text evidence="9">The sequence shown here is derived from an EMBL/GenBank/DDBJ whole genome shotgun (WGS) entry which is preliminary data.</text>
</comment>
<keyword evidence="6 7" id="KW-0479">Metal-binding</keyword>
<keyword evidence="2" id="KW-0964">Secreted</keyword>
<evidence type="ECO:0000256" key="5">
    <source>
        <dbReference type="ARBA" id="ARBA00023180"/>
    </source>
</evidence>
<comment type="subcellular location">
    <subcellularLocation>
        <location evidence="1">Secreted</location>
    </subcellularLocation>
</comment>
<dbReference type="GO" id="GO:0018996">
    <property type="term" value="P:molting cycle, collagen and cuticulin-based cuticle"/>
    <property type="evidence" value="ECO:0007669"/>
    <property type="project" value="InterPro"/>
</dbReference>
<dbReference type="InterPro" id="IPR001506">
    <property type="entry name" value="Peptidase_M12A"/>
</dbReference>
<evidence type="ECO:0000256" key="2">
    <source>
        <dbReference type="ARBA" id="ARBA00022525"/>
    </source>
</evidence>
<keyword evidence="4" id="KW-1015">Disulfide bond</keyword>
<dbReference type="PIRSF" id="PIRSF036365">
    <property type="entry name" value="Astacin_nematoda"/>
    <property type="match status" value="1"/>
</dbReference>
<organism evidence="9 10">
    <name type="scientific">Ancylostoma caninum</name>
    <name type="common">Dog hookworm</name>
    <dbReference type="NCBI Taxonomy" id="29170"/>
    <lineage>
        <taxon>Eukaryota</taxon>
        <taxon>Metazoa</taxon>
        <taxon>Ecdysozoa</taxon>
        <taxon>Nematoda</taxon>
        <taxon>Chromadorea</taxon>
        <taxon>Rhabditida</taxon>
        <taxon>Rhabditina</taxon>
        <taxon>Rhabditomorpha</taxon>
        <taxon>Strongyloidea</taxon>
        <taxon>Ancylostomatidae</taxon>
        <taxon>Ancylostomatinae</taxon>
        <taxon>Ancylostoma</taxon>
    </lineage>
</organism>
<feature type="active site" evidence="6">
    <location>
        <position position="66"/>
    </location>
</feature>
<keyword evidence="6 7" id="KW-0482">Metalloprotease</keyword>
<dbReference type="Pfam" id="PF01400">
    <property type="entry name" value="Astacin"/>
    <property type="match status" value="1"/>
</dbReference>
<dbReference type="PRINTS" id="PR00480">
    <property type="entry name" value="ASTACIN"/>
</dbReference>
<keyword evidence="6 7" id="KW-0645">Protease</keyword>
<evidence type="ECO:0000256" key="4">
    <source>
        <dbReference type="ARBA" id="ARBA00023157"/>
    </source>
</evidence>
<dbReference type="EMBL" id="JOJR01000103">
    <property type="protein sequence ID" value="RCN45387.1"/>
    <property type="molecule type" value="Genomic_DNA"/>
</dbReference>
<keyword evidence="5" id="KW-0325">Glycoprotein</keyword>
<dbReference type="PANTHER" id="PTHR10127">
    <property type="entry name" value="DISCOIDIN, CUB, EGF, LAMININ , AND ZINC METALLOPROTEASE DOMAIN CONTAINING"/>
    <property type="match status" value="1"/>
</dbReference>
<dbReference type="Proteomes" id="UP000252519">
    <property type="component" value="Unassembled WGS sequence"/>
</dbReference>
<feature type="domain" description="Peptidase M12A" evidence="8">
    <location>
        <begin position="1"/>
        <end position="168"/>
    </location>
</feature>
<name>A0A368GR22_ANCCA</name>
<dbReference type="OrthoDB" id="5819035at2759"/>
<feature type="binding site" evidence="6">
    <location>
        <position position="69"/>
    </location>
    <ligand>
        <name>Zn(2+)</name>
        <dbReference type="ChEBI" id="CHEBI:29105"/>
        <note>catalytic</note>
    </ligand>
</feature>